<dbReference type="SUPFAM" id="SSF48208">
    <property type="entry name" value="Six-hairpin glycosidases"/>
    <property type="match status" value="1"/>
</dbReference>
<organism evidence="2 3">
    <name type="scientific">Oenococcus alcoholitolerans</name>
    <dbReference type="NCBI Taxonomy" id="931074"/>
    <lineage>
        <taxon>Bacteria</taxon>
        <taxon>Bacillati</taxon>
        <taxon>Bacillota</taxon>
        <taxon>Bacilli</taxon>
        <taxon>Lactobacillales</taxon>
        <taxon>Lactobacillaceae</taxon>
        <taxon>Oenococcus</taxon>
    </lineage>
</organism>
<dbReference type="EMBL" id="AXCV01000124">
    <property type="protein sequence ID" value="KGO32013.1"/>
    <property type="molecule type" value="Genomic_DNA"/>
</dbReference>
<name>A0ABR4XRB3_9LACO</name>
<proteinExistence type="predicted"/>
<dbReference type="InterPro" id="IPR012341">
    <property type="entry name" value="6hp_glycosidase-like_sf"/>
</dbReference>
<evidence type="ECO:0000313" key="3">
    <source>
        <dbReference type="Proteomes" id="UP000030023"/>
    </source>
</evidence>
<accession>A0ABR4XRB3</accession>
<protein>
    <recommendedName>
        <fullName evidence="1">Glycoside hydrolase family 65 central catalytic domain-containing protein</fullName>
    </recommendedName>
</protein>
<sequence>MTGEGYRGHIFWDEIFLIPYYSANRPETAKAILKYRIKRLKAAKENAAQEKERGAMYPWQSAMYGDEQAQLIHLNPVDNSWDPDNSRLQRHVSLAIFYDLWFYTHVTKDFSLLDQGGLEMLIEISRFWLNKAEYDPKDQRYHIAGVMGPDEFHEAYPKADRGGLKDNAYTNLMAAWIFSKIIELKNSYGKIFDQIAKKIDFTVEDLDKIDKISKNIALDISDDSVIAQFDKYFDLKELDFQQYIKKYGDIHRIDRLLKAENKSPDQYQVAKQADTLMLIYNLG</sequence>
<dbReference type="Pfam" id="PF03632">
    <property type="entry name" value="Glyco_hydro_65m"/>
    <property type="match status" value="1"/>
</dbReference>
<feature type="domain" description="Glycoside hydrolase family 65 central catalytic" evidence="1">
    <location>
        <begin position="1"/>
        <end position="282"/>
    </location>
</feature>
<gene>
    <name evidence="2" type="ORF">Q757_03565</name>
</gene>
<comment type="caution">
    <text evidence="2">The sequence shown here is derived from an EMBL/GenBank/DDBJ whole genome shotgun (WGS) entry which is preliminary data.</text>
</comment>
<dbReference type="Gene3D" id="1.50.10.10">
    <property type="match status" value="1"/>
</dbReference>
<dbReference type="InterPro" id="IPR008928">
    <property type="entry name" value="6-hairpin_glycosidase_sf"/>
</dbReference>
<evidence type="ECO:0000259" key="1">
    <source>
        <dbReference type="Pfam" id="PF03632"/>
    </source>
</evidence>
<dbReference type="Proteomes" id="UP000030023">
    <property type="component" value="Unassembled WGS sequence"/>
</dbReference>
<feature type="non-terminal residue" evidence="2">
    <location>
        <position position="283"/>
    </location>
</feature>
<dbReference type="PANTHER" id="PTHR11051:SF8">
    <property type="entry name" value="PROTEIN-GLUCOSYLGALACTOSYLHYDROXYLYSINE GLUCOSIDASE"/>
    <property type="match status" value="1"/>
</dbReference>
<keyword evidence="3" id="KW-1185">Reference proteome</keyword>
<reference evidence="2 3" key="1">
    <citation type="journal article" date="2014" name="Antonie Van Leeuwenhoek">
        <title>Oenococcus alcoholitolerans sp. nov., a lactic acid bacteria isolated from cachaca and ethanol fermentation processes.</title>
        <authorList>
            <person name="Badotti F."/>
            <person name="Moreira A.P."/>
            <person name="Tonon L.A."/>
            <person name="de Lucena B.T."/>
            <person name="Gomes Fde C."/>
            <person name="Kruger R."/>
            <person name="Thompson C.C."/>
            <person name="de Morais M.A.Jr."/>
            <person name="Rosa C.A."/>
            <person name="Thompson F.L."/>
        </authorList>
    </citation>
    <scope>NUCLEOTIDE SEQUENCE [LARGE SCALE GENOMIC DNA]</scope>
    <source>
        <strain evidence="2 3">UFRJ-M7.2.18</strain>
    </source>
</reference>
<evidence type="ECO:0000313" key="2">
    <source>
        <dbReference type="EMBL" id="KGO32013.1"/>
    </source>
</evidence>
<dbReference type="InterPro" id="IPR005195">
    <property type="entry name" value="Glyco_hydro_65_M"/>
</dbReference>
<dbReference type="PANTHER" id="PTHR11051">
    <property type="entry name" value="GLYCOSYL HYDROLASE-RELATED"/>
    <property type="match status" value="1"/>
</dbReference>